<dbReference type="AlphaFoldDB" id="A0A167N0I9"/>
<organism evidence="1 2">
    <name type="scientific">Pseudoalteromonas luteoviolacea S4060-1</name>
    <dbReference type="NCBI Taxonomy" id="1365257"/>
    <lineage>
        <taxon>Bacteria</taxon>
        <taxon>Pseudomonadati</taxon>
        <taxon>Pseudomonadota</taxon>
        <taxon>Gammaproteobacteria</taxon>
        <taxon>Alteromonadales</taxon>
        <taxon>Pseudoalteromonadaceae</taxon>
        <taxon>Pseudoalteromonas</taxon>
    </lineage>
</organism>
<dbReference type="PATRIC" id="fig|1365257.3.peg.2233"/>
<protein>
    <recommendedName>
        <fullName evidence="3">Integrase</fullName>
    </recommendedName>
</protein>
<dbReference type="SUPFAM" id="SSF56349">
    <property type="entry name" value="DNA breaking-rejoining enzymes"/>
    <property type="match status" value="1"/>
</dbReference>
<evidence type="ECO:0008006" key="3">
    <source>
        <dbReference type="Google" id="ProtNLM"/>
    </source>
</evidence>
<gene>
    <name evidence="1" type="ORF">N478_17700</name>
</gene>
<evidence type="ECO:0000313" key="2">
    <source>
        <dbReference type="Proteomes" id="UP000076661"/>
    </source>
</evidence>
<dbReference type="InterPro" id="IPR011010">
    <property type="entry name" value="DNA_brk_join_enz"/>
</dbReference>
<accession>A0A167N0I9</accession>
<evidence type="ECO:0000313" key="1">
    <source>
        <dbReference type="EMBL" id="KZN67257.1"/>
    </source>
</evidence>
<comment type="caution">
    <text evidence="1">The sequence shown here is derived from an EMBL/GenBank/DDBJ whole genome shotgun (WGS) entry which is preliminary data.</text>
</comment>
<dbReference type="EMBL" id="AUXX01000015">
    <property type="protein sequence ID" value="KZN67257.1"/>
    <property type="molecule type" value="Genomic_DNA"/>
</dbReference>
<dbReference type="GO" id="GO:0003677">
    <property type="term" value="F:DNA binding"/>
    <property type="evidence" value="ECO:0007669"/>
    <property type="project" value="InterPro"/>
</dbReference>
<dbReference type="Proteomes" id="UP000076661">
    <property type="component" value="Unassembled WGS sequence"/>
</dbReference>
<reference evidence="1 2" key="1">
    <citation type="submission" date="2013-07" db="EMBL/GenBank/DDBJ databases">
        <title>Comparative Genomic and Metabolomic Analysis of Twelve Strains of Pseudoalteromonas luteoviolacea.</title>
        <authorList>
            <person name="Vynne N.G."/>
            <person name="Mansson M."/>
            <person name="Gram L."/>
        </authorList>
    </citation>
    <scope>NUCLEOTIDE SEQUENCE [LARGE SCALE GENOMIC DNA]</scope>
    <source>
        <strain evidence="1 2">S4060-1</strain>
    </source>
</reference>
<sequence>MKPELNHKATGVKRPFKFEEIWRIRTRIEIQNNLMQLALLNLAIDSKLRTCDLLALKVRSIATHDQVFERVQ</sequence>
<proteinExistence type="predicted"/>
<name>A0A167N0I9_9GAMM</name>